<name>A0ABQ8SZ78_PERAM</name>
<dbReference type="Proteomes" id="UP001148838">
    <property type="component" value="Unassembled WGS sequence"/>
</dbReference>
<keyword evidence="2" id="KW-1185">Reference proteome</keyword>
<reference evidence="1 2" key="1">
    <citation type="journal article" date="2022" name="Allergy">
        <title>Genome assembly and annotation of Periplaneta americana reveal a comprehensive cockroach allergen profile.</title>
        <authorList>
            <person name="Wang L."/>
            <person name="Xiong Q."/>
            <person name="Saelim N."/>
            <person name="Wang L."/>
            <person name="Nong W."/>
            <person name="Wan A.T."/>
            <person name="Shi M."/>
            <person name="Liu X."/>
            <person name="Cao Q."/>
            <person name="Hui J.H.L."/>
            <person name="Sookrung N."/>
            <person name="Leung T.F."/>
            <person name="Tungtrongchitr A."/>
            <person name="Tsui S.K.W."/>
        </authorList>
    </citation>
    <scope>NUCLEOTIDE SEQUENCE [LARGE SCALE GENOMIC DNA]</scope>
    <source>
        <strain evidence="1">PWHHKU_190912</strain>
    </source>
</reference>
<proteinExistence type="predicted"/>
<dbReference type="EMBL" id="JAJSOF020000019">
    <property type="protein sequence ID" value="KAJ4439114.1"/>
    <property type="molecule type" value="Genomic_DNA"/>
</dbReference>
<sequence>MAGLCEGGNETPGSLKANKIYVKHSLTWSGRVPEAWKDMKDDEKDVLCRGIKKVTCSGCSGAHGYG</sequence>
<gene>
    <name evidence="1" type="ORF">ANN_15071</name>
</gene>
<accession>A0ABQ8SZ78</accession>
<evidence type="ECO:0000313" key="1">
    <source>
        <dbReference type="EMBL" id="KAJ4439114.1"/>
    </source>
</evidence>
<comment type="caution">
    <text evidence="1">The sequence shown here is derived from an EMBL/GenBank/DDBJ whole genome shotgun (WGS) entry which is preliminary data.</text>
</comment>
<organism evidence="1 2">
    <name type="scientific">Periplaneta americana</name>
    <name type="common">American cockroach</name>
    <name type="synonym">Blatta americana</name>
    <dbReference type="NCBI Taxonomy" id="6978"/>
    <lineage>
        <taxon>Eukaryota</taxon>
        <taxon>Metazoa</taxon>
        <taxon>Ecdysozoa</taxon>
        <taxon>Arthropoda</taxon>
        <taxon>Hexapoda</taxon>
        <taxon>Insecta</taxon>
        <taxon>Pterygota</taxon>
        <taxon>Neoptera</taxon>
        <taxon>Polyneoptera</taxon>
        <taxon>Dictyoptera</taxon>
        <taxon>Blattodea</taxon>
        <taxon>Blattoidea</taxon>
        <taxon>Blattidae</taxon>
        <taxon>Blattinae</taxon>
        <taxon>Periplaneta</taxon>
    </lineage>
</organism>
<protein>
    <submittedName>
        <fullName evidence="1">Uncharacterized protein</fullName>
    </submittedName>
</protein>
<evidence type="ECO:0000313" key="2">
    <source>
        <dbReference type="Proteomes" id="UP001148838"/>
    </source>
</evidence>